<gene>
    <name evidence="3" type="ORF">LADA_0F01860G</name>
</gene>
<evidence type="ECO:0000313" key="4">
    <source>
        <dbReference type="Proteomes" id="UP000190274"/>
    </source>
</evidence>
<reference evidence="3 4" key="1">
    <citation type="submission" date="2016-03" db="EMBL/GenBank/DDBJ databases">
        <authorList>
            <person name="Devillers H."/>
        </authorList>
    </citation>
    <scope>NUCLEOTIDE SEQUENCE [LARGE SCALE GENOMIC DNA]</scope>
    <source>
        <strain evidence="3">CBS 10888</strain>
    </source>
</reference>
<feature type="coiled-coil region" evidence="1">
    <location>
        <begin position="237"/>
        <end position="271"/>
    </location>
</feature>
<dbReference type="AlphaFoldDB" id="A0A1G4JID3"/>
<proteinExistence type="predicted"/>
<dbReference type="OrthoDB" id="5376259at2759"/>
<feature type="region of interest" description="Disordered" evidence="2">
    <location>
        <begin position="90"/>
        <end position="147"/>
    </location>
</feature>
<evidence type="ECO:0000256" key="1">
    <source>
        <dbReference type="SAM" id="Coils"/>
    </source>
</evidence>
<feature type="region of interest" description="Disordered" evidence="2">
    <location>
        <begin position="187"/>
        <end position="211"/>
    </location>
</feature>
<organism evidence="3 4">
    <name type="scientific">Lachancea dasiensis</name>
    <dbReference type="NCBI Taxonomy" id="1072105"/>
    <lineage>
        <taxon>Eukaryota</taxon>
        <taxon>Fungi</taxon>
        <taxon>Dikarya</taxon>
        <taxon>Ascomycota</taxon>
        <taxon>Saccharomycotina</taxon>
        <taxon>Saccharomycetes</taxon>
        <taxon>Saccharomycetales</taxon>
        <taxon>Saccharomycetaceae</taxon>
        <taxon>Lachancea</taxon>
    </lineage>
</organism>
<dbReference type="InterPro" id="IPR021750">
    <property type="entry name" value="Sid4-like"/>
</dbReference>
<protein>
    <submittedName>
        <fullName evidence="3">LADA_0F01860g1_1</fullName>
    </submittedName>
</protein>
<sequence length="947" mass="107929">MLGLRNSQLYTSANQSAMSSLSRDEKFDYDDEASDENDEPGTSLGKFRAENGFSFKSFIDQINAKTKALAIARELDAKRGIIHQDAISSAGSIDSTSSISTGTQQAQESTQSRATVRRVPSGARATTADPNLGASTPMKDVSENEHPHNQTINDLIVQSTPLNMSKSAPSTRSTQPRDILKEKFVESHKAQREDVEMLDDREPEQKNESRIKTSTVISETVEDYPRESSPDHRDQKISELQRTVKIQEQDANDLIKNVEVIQEQLNAQQAVTETMKDQNAISNEELRRISEQVLLKDAEVRKLKNDIDIINLESNNRIQKLQGEVYTLQDNLNTSEVTISELRNTINCLQSDKEDMSKRLEERKIEVCNLKAQAAKEIEQCQSREAERNSELESASAEVIYLKERTSALQNDMEEQSKSNVTSISELRAEISNLAAQNDLFKQQLNSRDVELSRQSKSHQNKVLDLERKVMDSEQGREKITIRYDMLEKQHSELQNSRIGLEATNTDLKNVVDRLEKLAGEQLQTIGKLEKEAMRNKQEETSSVLRAEKRSQQLEEKIQSLEDSFKAKVSEADAAVQEKRSLLGFLENITLFQTPLGNILLEQYNKGPYCTQLDSMFTSEYPQRIGFLTQSMQDRVSATMAQLEDANTMVTKLQESIENEWQVKTHDLSDELATEELKVTQLDAELQALHLTLRDKAARVVDLETNMQDSLRDKEADIKRLRALGDEVSRLKFQLADNQCKSVLELSGNVEHLNKKNMELQEKMRELEVLNQQQECTLVELTGRLDEERASKANSQDELVQLRRDLAKACGNPARRITFQMASQVRPHLTRREYESLMVDAVNDMDVVDLQNVVKNLILLLEIPLSKITKKMPLVAIYLRYEKSICLHFANKLHNMIFRETIDIKRFTNSTYAQYQENHDICHLEHPLEACLDNLYRAVSSRMVSSP</sequence>
<accession>A0A1G4JID3</accession>
<feature type="compositionally biased region" description="Polar residues" evidence="2">
    <location>
        <begin position="1"/>
        <end position="21"/>
    </location>
</feature>
<feature type="region of interest" description="Disordered" evidence="2">
    <location>
        <begin position="1"/>
        <end position="45"/>
    </location>
</feature>
<dbReference type="EMBL" id="LT598458">
    <property type="protein sequence ID" value="SCU90108.1"/>
    <property type="molecule type" value="Genomic_DNA"/>
</dbReference>
<keyword evidence="1" id="KW-0175">Coiled coil</keyword>
<dbReference type="Pfam" id="PF11778">
    <property type="entry name" value="SID"/>
    <property type="match status" value="1"/>
</dbReference>
<evidence type="ECO:0000256" key="2">
    <source>
        <dbReference type="SAM" id="MobiDB-lite"/>
    </source>
</evidence>
<name>A0A1G4JID3_9SACH</name>
<feature type="coiled-coil region" evidence="1">
    <location>
        <begin position="477"/>
        <end position="571"/>
    </location>
</feature>
<feature type="compositionally biased region" description="Low complexity" evidence="2">
    <location>
        <begin position="90"/>
        <end position="106"/>
    </location>
</feature>
<keyword evidence="4" id="KW-1185">Reference proteome</keyword>
<feature type="coiled-coil region" evidence="1">
    <location>
        <begin position="743"/>
        <end position="805"/>
    </location>
</feature>
<dbReference type="Proteomes" id="UP000190274">
    <property type="component" value="Chromosome F"/>
</dbReference>
<dbReference type="Gene3D" id="1.10.287.1490">
    <property type="match status" value="1"/>
</dbReference>
<feature type="compositionally biased region" description="Acidic residues" evidence="2">
    <location>
        <begin position="27"/>
        <end position="39"/>
    </location>
</feature>
<evidence type="ECO:0000313" key="3">
    <source>
        <dbReference type="EMBL" id="SCU90108.1"/>
    </source>
</evidence>
<dbReference type="STRING" id="1266660.A0A1G4JID3"/>
<feature type="coiled-coil region" evidence="1">
    <location>
        <begin position="339"/>
        <end position="366"/>
    </location>
</feature>